<dbReference type="EMBL" id="JBBNAW010000004">
    <property type="protein sequence ID" value="MEK2608981.1"/>
    <property type="molecule type" value="Genomic_DNA"/>
</dbReference>
<accession>A0ABU8ZYA3</accession>
<protein>
    <submittedName>
        <fullName evidence="1">Uncharacterized protein</fullName>
    </submittedName>
</protein>
<name>A0ABU8ZYA3_9PSED</name>
<comment type="caution">
    <text evidence="1">The sequence shown here is derived from an EMBL/GenBank/DDBJ whole genome shotgun (WGS) entry which is preliminary data.</text>
</comment>
<evidence type="ECO:0000313" key="2">
    <source>
        <dbReference type="Proteomes" id="UP001386972"/>
    </source>
</evidence>
<proteinExistence type="predicted"/>
<keyword evidence="2" id="KW-1185">Reference proteome</keyword>
<sequence>MSTHAHRWYTSEGHDGGLHHCKKCGRSHQGPRPKSTDCPVSDAEHNAVAWLGPAGLYPTRLDAVQNGEQCLEPVSADQLFSYASALVQLQIERQRPPNVEGRKTETGKLVDVLPTAAVEGDQLVISITTECLLHAITCSSQWPVNEAGEPIQINDGVLLIQEIIHELQRGDEQGTNPMHRLFDEAALAALDNGSEAVDYDEVRP</sequence>
<evidence type="ECO:0000313" key="1">
    <source>
        <dbReference type="EMBL" id="MEK2608981.1"/>
    </source>
</evidence>
<gene>
    <name evidence="1" type="ORF">WLF18_07685</name>
</gene>
<dbReference type="Proteomes" id="UP001386972">
    <property type="component" value="Unassembled WGS sequence"/>
</dbReference>
<reference evidence="1 2" key="1">
    <citation type="submission" date="2024-03" db="EMBL/GenBank/DDBJ databases">
        <title>Screening, Identification and Application of a Plant Lactobacillus Strain.</title>
        <authorList>
            <person name="Li Y.L."/>
        </authorList>
    </citation>
    <scope>NUCLEOTIDE SEQUENCE [LARGE SCALE GENOMIC DNA]</scope>
    <source>
        <strain evidence="1 2">JDB</strain>
    </source>
</reference>
<dbReference type="RefSeq" id="WP_340611791.1">
    <property type="nucleotide sequence ID" value="NZ_JBBNAW010000004.1"/>
</dbReference>
<organism evidence="1 2">
    <name type="scientific">Pseudomonas shirazensis</name>
    <dbReference type="NCBI Taxonomy" id="2745494"/>
    <lineage>
        <taxon>Bacteria</taxon>
        <taxon>Pseudomonadati</taxon>
        <taxon>Pseudomonadota</taxon>
        <taxon>Gammaproteobacteria</taxon>
        <taxon>Pseudomonadales</taxon>
        <taxon>Pseudomonadaceae</taxon>
        <taxon>Pseudomonas</taxon>
    </lineage>
</organism>